<organism evidence="2">
    <name type="scientific">uncultured Eubacteriales bacterium</name>
    <dbReference type="NCBI Taxonomy" id="172733"/>
    <lineage>
        <taxon>Bacteria</taxon>
        <taxon>Bacillati</taxon>
        <taxon>Bacillota</taxon>
        <taxon>Clostridia</taxon>
        <taxon>Eubacteriales</taxon>
        <taxon>environmental samples</taxon>
    </lineage>
</organism>
<reference evidence="2" key="1">
    <citation type="submission" date="2016-04" db="EMBL/GenBank/DDBJ databases">
        <authorList>
            <person name="Evans L.H."/>
            <person name="Alamgir A."/>
            <person name="Owens N."/>
            <person name="Weber N.D."/>
            <person name="Virtaneva K."/>
            <person name="Barbian K."/>
            <person name="Babar A."/>
            <person name="Rosenke K."/>
        </authorList>
    </citation>
    <scope>NUCLEOTIDE SEQUENCE</scope>
    <source>
        <strain evidence="2">86</strain>
    </source>
</reference>
<dbReference type="InterPro" id="IPR025404">
    <property type="entry name" value="DUF4130"/>
</dbReference>
<sequence length="260" mass="30261">MNDWLQVSYTYDGTFDGFLTCVYESYVHKEYPSAFLAPGDDQLSLFPERPVETAAAHARRVLLSLPKRLGSEGTLWVTRGFLTCLPEKELHLFRFISLGYKRGPSVLRDLTDDRVATLGKALTHLENEAHLLKGFVRFSDQEGVLIGEIEPKNRVLPLLRPHFCARYAGERLVLYDRTYKEALFYQPGKWAIVPLEDFTPAPPGQEEQNYRALWRRFYDTVAIEGRYNPKCRMTHMPKRYWHTMTEFQTNIPEPRKELPT</sequence>
<dbReference type="EMBL" id="FLUN01000001">
    <property type="protein sequence ID" value="SBW11059.1"/>
    <property type="molecule type" value="Genomic_DNA"/>
</dbReference>
<dbReference type="InterPro" id="IPR023875">
    <property type="entry name" value="DNA_repair_put"/>
</dbReference>
<dbReference type="AlphaFoldDB" id="A0A212KHF2"/>
<gene>
    <name evidence="2" type="ORF">KL86CLO1_13143</name>
</gene>
<dbReference type="NCBIfam" id="TIGR03915">
    <property type="entry name" value="SAM_7_link_chp"/>
    <property type="match status" value="1"/>
</dbReference>
<proteinExistence type="predicted"/>
<dbReference type="Pfam" id="PF13566">
    <property type="entry name" value="DUF4130"/>
    <property type="match status" value="1"/>
</dbReference>
<name>A0A212KHF2_9FIRM</name>
<accession>A0A212KHF2</accession>
<feature type="domain" description="DUF4130" evidence="1">
    <location>
        <begin position="86"/>
        <end position="246"/>
    </location>
</feature>
<evidence type="ECO:0000259" key="1">
    <source>
        <dbReference type="Pfam" id="PF13566"/>
    </source>
</evidence>
<protein>
    <recommendedName>
        <fullName evidence="1">DUF4130 domain-containing protein</fullName>
    </recommendedName>
</protein>
<evidence type="ECO:0000313" key="2">
    <source>
        <dbReference type="EMBL" id="SBW11059.1"/>
    </source>
</evidence>